<name>A0A368F747_ANCCA</name>
<evidence type="ECO:0000313" key="4">
    <source>
        <dbReference type="Proteomes" id="UP000252519"/>
    </source>
</evidence>
<sequence length="229" mass="25474">MSFAEWPELATVSKEQRFELVVKDAKGRNPSLSDDELQKSVFSKNPQLNFVSISGCGLSHLSPSITSCSQLTKLVIIRNELVSVPDEIGRGMNRYNRKGFQLTNAGLFDFSALQALLVLDISHNELTSVPATLTGGQLVRLHTLNLAHNKITEVTPKLNVIEHMKTLNLSENEITSLPWAIGQMEKIRILDLSQNPFKDGRFRKLANDKRAKVSAVVAYIAKHAPRVTE</sequence>
<dbReference type="OrthoDB" id="67933at2759"/>
<dbReference type="Pfam" id="PF13855">
    <property type="entry name" value="LRR_8"/>
    <property type="match status" value="1"/>
</dbReference>
<keyword evidence="1" id="KW-0433">Leucine-rich repeat</keyword>
<dbReference type="EMBL" id="JOJR01005789">
    <property type="protein sequence ID" value="RCN26869.1"/>
    <property type="molecule type" value="Genomic_DNA"/>
</dbReference>
<dbReference type="SMART" id="SM00369">
    <property type="entry name" value="LRR_TYP"/>
    <property type="match status" value="4"/>
</dbReference>
<dbReference type="Gene3D" id="3.80.10.10">
    <property type="entry name" value="Ribonuclease Inhibitor"/>
    <property type="match status" value="1"/>
</dbReference>
<evidence type="ECO:0000256" key="1">
    <source>
        <dbReference type="ARBA" id="ARBA00022614"/>
    </source>
</evidence>
<keyword evidence="2" id="KW-0677">Repeat</keyword>
<keyword evidence="4" id="KW-1185">Reference proteome</keyword>
<dbReference type="AlphaFoldDB" id="A0A368F747"/>
<reference evidence="3 4" key="1">
    <citation type="submission" date="2014-10" db="EMBL/GenBank/DDBJ databases">
        <title>Draft genome of the hookworm Ancylostoma caninum.</title>
        <authorList>
            <person name="Mitreva M."/>
        </authorList>
    </citation>
    <scope>NUCLEOTIDE SEQUENCE [LARGE SCALE GENOMIC DNA]</scope>
    <source>
        <strain evidence="3 4">Baltimore</strain>
    </source>
</reference>
<accession>A0A368F747</accession>
<evidence type="ECO:0000256" key="2">
    <source>
        <dbReference type="ARBA" id="ARBA00022737"/>
    </source>
</evidence>
<dbReference type="STRING" id="29170.A0A368F747"/>
<dbReference type="InterPro" id="IPR032675">
    <property type="entry name" value="LRR_dom_sf"/>
</dbReference>
<dbReference type="InterPro" id="IPR050216">
    <property type="entry name" value="LRR_domain-containing"/>
</dbReference>
<dbReference type="PANTHER" id="PTHR48051:SF54">
    <property type="entry name" value="LEUCINE-RICH REPEAT-CONTAINING PROTEIN"/>
    <property type="match status" value="1"/>
</dbReference>
<dbReference type="InterPro" id="IPR001611">
    <property type="entry name" value="Leu-rich_rpt"/>
</dbReference>
<dbReference type="PROSITE" id="PS51450">
    <property type="entry name" value="LRR"/>
    <property type="match status" value="1"/>
</dbReference>
<dbReference type="PRINTS" id="PR00019">
    <property type="entry name" value="LEURICHRPT"/>
</dbReference>
<proteinExistence type="predicted"/>
<comment type="caution">
    <text evidence="3">The sequence shown here is derived from an EMBL/GenBank/DDBJ whole genome shotgun (WGS) entry which is preliminary data.</text>
</comment>
<feature type="non-terminal residue" evidence="3">
    <location>
        <position position="229"/>
    </location>
</feature>
<gene>
    <name evidence="3" type="ORF">ANCCAN_27403</name>
</gene>
<evidence type="ECO:0000313" key="3">
    <source>
        <dbReference type="EMBL" id="RCN26869.1"/>
    </source>
</evidence>
<protein>
    <submittedName>
        <fullName evidence="3">Leucine Rich repeat-containing domain protein</fullName>
    </submittedName>
</protein>
<dbReference type="SUPFAM" id="SSF52058">
    <property type="entry name" value="L domain-like"/>
    <property type="match status" value="1"/>
</dbReference>
<dbReference type="InterPro" id="IPR003591">
    <property type="entry name" value="Leu-rich_rpt_typical-subtyp"/>
</dbReference>
<dbReference type="PANTHER" id="PTHR48051">
    <property type="match status" value="1"/>
</dbReference>
<dbReference type="GO" id="GO:0005737">
    <property type="term" value="C:cytoplasm"/>
    <property type="evidence" value="ECO:0007669"/>
    <property type="project" value="TreeGrafter"/>
</dbReference>
<dbReference type="Proteomes" id="UP000252519">
    <property type="component" value="Unassembled WGS sequence"/>
</dbReference>
<organism evidence="3 4">
    <name type="scientific">Ancylostoma caninum</name>
    <name type="common">Dog hookworm</name>
    <dbReference type="NCBI Taxonomy" id="29170"/>
    <lineage>
        <taxon>Eukaryota</taxon>
        <taxon>Metazoa</taxon>
        <taxon>Ecdysozoa</taxon>
        <taxon>Nematoda</taxon>
        <taxon>Chromadorea</taxon>
        <taxon>Rhabditida</taxon>
        <taxon>Rhabditina</taxon>
        <taxon>Rhabditomorpha</taxon>
        <taxon>Strongyloidea</taxon>
        <taxon>Ancylostomatidae</taxon>
        <taxon>Ancylostomatinae</taxon>
        <taxon>Ancylostoma</taxon>
    </lineage>
</organism>